<dbReference type="InterPro" id="IPR003661">
    <property type="entry name" value="HisK_dim/P_dom"/>
</dbReference>
<evidence type="ECO:0000259" key="8">
    <source>
        <dbReference type="PROSITE" id="PS50109"/>
    </source>
</evidence>
<dbReference type="Gene3D" id="3.30.565.10">
    <property type="entry name" value="Histidine kinase-like ATPase, C-terminal domain"/>
    <property type="match status" value="1"/>
</dbReference>
<dbReference type="Pfam" id="PF00512">
    <property type="entry name" value="HisKA"/>
    <property type="match status" value="1"/>
</dbReference>
<dbReference type="InterPro" id="IPR036097">
    <property type="entry name" value="HisK_dim/P_sf"/>
</dbReference>
<organism evidence="9 10">
    <name type="scientific">Colwellia asteriadis</name>
    <dbReference type="NCBI Taxonomy" id="517723"/>
    <lineage>
        <taxon>Bacteria</taxon>
        <taxon>Pseudomonadati</taxon>
        <taxon>Pseudomonadota</taxon>
        <taxon>Gammaproteobacteria</taxon>
        <taxon>Alteromonadales</taxon>
        <taxon>Colwelliaceae</taxon>
        <taxon>Colwellia</taxon>
    </lineage>
</organism>
<dbReference type="Pfam" id="PF02518">
    <property type="entry name" value="HATPase_c"/>
    <property type="match status" value="1"/>
</dbReference>
<keyword evidence="10" id="KW-1185">Reference proteome</keyword>
<comment type="caution">
    <text evidence="9">The sequence shown here is derived from an EMBL/GenBank/DDBJ whole genome shotgun (WGS) entry which is preliminary data.</text>
</comment>
<evidence type="ECO:0000256" key="5">
    <source>
        <dbReference type="ARBA" id="ARBA00022777"/>
    </source>
</evidence>
<keyword evidence="9" id="KW-0547">Nucleotide-binding</keyword>
<evidence type="ECO:0000256" key="7">
    <source>
        <dbReference type="ARBA" id="ARBA00023136"/>
    </source>
</evidence>
<dbReference type="InterPro" id="IPR035965">
    <property type="entry name" value="PAS-like_dom_sf"/>
</dbReference>
<dbReference type="SMART" id="SM00388">
    <property type="entry name" value="HisKA"/>
    <property type="match status" value="1"/>
</dbReference>
<keyword evidence="4" id="KW-0808">Transferase</keyword>
<dbReference type="PANTHER" id="PTHR45453:SF1">
    <property type="entry name" value="PHOSPHATE REGULON SENSOR PROTEIN PHOR"/>
    <property type="match status" value="1"/>
</dbReference>
<dbReference type="CDD" id="cd00082">
    <property type="entry name" value="HisKA"/>
    <property type="match status" value="1"/>
</dbReference>
<dbReference type="InterPro" id="IPR005467">
    <property type="entry name" value="His_kinase_dom"/>
</dbReference>
<evidence type="ECO:0000313" key="10">
    <source>
        <dbReference type="Proteomes" id="UP001500021"/>
    </source>
</evidence>
<dbReference type="PRINTS" id="PR00344">
    <property type="entry name" value="BCTRLSENSOR"/>
</dbReference>
<evidence type="ECO:0000256" key="3">
    <source>
        <dbReference type="ARBA" id="ARBA00022553"/>
    </source>
</evidence>
<evidence type="ECO:0000256" key="2">
    <source>
        <dbReference type="ARBA" id="ARBA00012438"/>
    </source>
</evidence>
<proteinExistence type="predicted"/>
<dbReference type="EMBL" id="BAAAFA010000004">
    <property type="protein sequence ID" value="GAA0815589.1"/>
    <property type="molecule type" value="Genomic_DNA"/>
</dbReference>
<sequence>MTHVTAQTIKLDPKNSSNLDAKANASFGAAFESELNNDVAGLHSTLNHKGVNFVARKAKAPTRHVSLAQESFPGELASLRAQLAEQTSPQFNQNITQKNQLADQLIDVMPTGLVMLDGNGIVVRINKVASHLLDEPILGQPWFEVIARSFNPREDDWHEISLKDGRRVKLEISSLGAQPGQLIMITDLTQTRLLQDKIGQMQRLSSLGRMVSTLAHQIRTPLSAAILYGANLKNSQLPEASRLSFQEKLNARLYDLEQQVNDMLLFSKSGTEQVVAPVVVNDLINSSVQSMDALLTKAKAQVNLQLSTEEHTILGNKSALTGAIQNLLHNALKAAVLTQQTVINIQVYSQENNIYLSVKDNGPGIDVPNKDKIFEPFYTSSSQGTGLGLAVVKSVVNAHQGDVKLISKAGEGAHFVIRLPLMLTTQTKSNTSPEHHVGEH</sequence>
<evidence type="ECO:0000256" key="6">
    <source>
        <dbReference type="ARBA" id="ARBA00023012"/>
    </source>
</evidence>
<dbReference type="SMART" id="SM00387">
    <property type="entry name" value="HATPase_c"/>
    <property type="match status" value="1"/>
</dbReference>
<dbReference type="SUPFAM" id="SSF55785">
    <property type="entry name" value="PYP-like sensor domain (PAS domain)"/>
    <property type="match status" value="1"/>
</dbReference>
<dbReference type="Proteomes" id="UP001500021">
    <property type="component" value="Unassembled WGS sequence"/>
</dbReference>
<dbReference type="InterPro" id="IPR003594">
    <property type="entry name" value="HATPase_dom"/>
</dbReference>
<comment type="catalytic activity">
    <reaction evidence="1">
        <text>ATP + protein L-histidine = ADP + protein N-phospho-L-histidine.</text>
        <dbReference type="EC" id="2.7.13.3"/>
    </reaction>
</comment>
<dbReference type="PROSITE" id="PS50109">
    <property type="entry name" value="HIS_KIN"/>
    <property type="match status" value="1"/>
</dbReference>
<dbReference type="Gene3D" id="1.10.287.130">
    <property type="match status" value="1"/>
</dbReference>
<keyword evidence="7" id="KW-0472">Membrane</keyword>
<dbReference type="PANTHER" id="PTHR45453">
    <property type="entry name" value="PHOSPHATE REGULON SENSOR PROTEIN PHOR"/>
    <property type="match status" value="1"/>
</dbReference>
<dbReference type="RefSeq" id="WP_343816625.1">
    <property type="nucleotide sequence ID" value="NZ_BAAAFA010000004.1"/>
</dbReference>
<evidence type="ECO:0000313" key="9">
    <source>
        <dbReference type="EMBL" id="GAA0815589.1"/>
    </source>
</evidence>
<dbReference type="CDD" id="cd00130">
    <property type="entry name" value="PAS"/>
    <property type="match status" value="1"/>
</dbReference>
<evidence type="ECO:0000256" key="4">
    <source>
        <dbReference type="ARBA" id="ARBA00022679"/>
    </source>
</evidence>
<protein>
    <recommendedName>
        <fullName evidence="2">histidine kinase</fullName>
        <ecNumber evidence="2">2.7.13.3</ecNumber>
    </recommendedName>
</protein>
<dbReference type="InterPro" id="IPR004358">
    <property type="entry name" value="Sig_transdc_His_kin-like_C"/>
</dbReference>
<keyword evidence="6" id="KW-0902">Two-component regulatory system</keyword>
<dbReference type="SUPFAM" id="SSF55874">
    <property type="entry name" value="ATPase domain of HSP90 chaperone/DNA topoisomerase II/histidine kinase"/>
    <property type="match status" value="1"/>
</dbReference>
<gene>
    <name evidence="9" type="ORF">GCM10009111_14130</name>
</gene>
<accession>A0ABN1L5T8</accession>
<dbReference type="InterPro" id="IPR050351">
    <property type="entry name" value="BphY/WalK/GraS-like"/>
</dbReference>
<keyword evidence="3" id="KW-0597">Phosphoprotein</keyword>
<feature type="domain" description="Histidine kinase" evidence="8">
    <location>
        <begin position="213"/>
        <end position="423"/>
    </location>
</feature>
<dbReference type="SUPFAM" id="SSF47384">
    <property type="entry name" value="Homodimeric domain of signal transducing histidine kinase"/>
    <property type="match status" value="1"/>
</dbReference>
<evidence type="ECO:0000256" key="1">
    <source>
        <dbReference type="ARBA" id="ARBA00000085"/>
    </source>
</evidence>
<name>A0ABN1L5T8_9GAMM</name>
<reference evidence="9 10" key="1">
    <citation type="journal article" date="2019" name="Int. J. Syst. Evol. Microbiol.">
        <title>The Global Catalogue of Microorganisms (GCM) 10K type strain sequencing project: providing services to taxonomists for standard genome sequencing and annotation.</title>
        <authorList>
            <consortium name="The Broad Institute Genomics Platform"/>
            <consortium name="The Broad Institute Genome Sequencing Center for Infectious Disease"/>
            <person name="Wu L."/>
            <person name="Ma J."/>
        </authorList>
    </citation>
    <scope>NUCLEOTIDE SEQUENCE [LARGE SCALE GENOMIC DNA]</scope>
    <source>
        <strain evidence="9 10">JCM 15608</strain>
    </source>
</reference>
<dbReference type="InterPro" id="IPR036890">
    <property type="entry name" value="HATPase_C_sf"/>
</dbReference>
<dbReference type="GO" id="GO:0005524">
    <property type="term" value="F:ATP binding"/>
    <property type="evidence" value="ECO:0007669"/>
    <property type="project" value="UniProtKB-KW"/>
</dbReference>
<dbReference type="CDD" id="cd00075">
    <property type="entry name" value="HATPase"/>
    <property type="match status" value="1"/>
</dbReference>
<keyword evidence="5" id="KW-0418">Kinase</keyword>
<dbReference type="EC" id="2.7.13.3" evidence="2"/>
<keyword evidence="9" id="KW-0067">ATP-binding</keyword>
<dbReference type="SMART" id="SM00091">
    <property type="entry name" value="PAS"/>
    <property type="match status" value="1"/>
</dbReference>
<dbReference type="InterPro" id="IPR000014">
    <property type="entry name" value="PAS"/>
</dbReference>
<dbReference type="Gene3D" id="3.30.450.20">
    <property type="entry name" value="PAS domain"/>
    <property type="match status" value="1"/>
</dbReference>